<dbReference type="InterPro" id="IPR013517">
    <property type="entry name" value="FG-GAP"/>
</dbReference>
<dbReference type="SUPFAM" id="SSF69318">
    <property type="entry name" value="Integrin alpha N-terminal domain"/>
    <property type="match status" value="1"/>
</dbReference>
<evidence type="ECO:0000256" key="2">
    <source>
        <dbReference type="SAM" id="MobiDB-lite"/>
    </source>
</evidence>
<dbReference type="Proteomes" id="UP001230188">
    <property type="component" value="Unassembled WGS sequence"/>
</dbReference>
<comment type="caution">
    <text evidence="3">The sequence shown here is derived from an EMBL/GenBank/DDBJ whole genome shotgun (WGS) entry which is preliminary data.</text>
</comment>
<evidence type="ECO:0000313" key="3">
    <source>
        <dbReference type="EMBL" id="KAJ8612146.1"/>
    </source>
</evidence>
<dbReference type="InterPro" id="IPR028994">
    <property type="entry name" value="Integrin_alpha_N"/>
</dbReference>
<dbReference type="InterPro" id="IPR027039">
    <property type="entry name" value="Crtac1"/>
</dbReference>
<gene>
    <name evidence="3" type="ORF">CTAYLR_002463</name>
</gene>
<keyword evidence="1" id="KW-0732">Signal</keyword>
<dbReference type="Gene3D" id="2.130.10.130">
    <property type="entry name" value="Integrin alpha, N-terminal"/>
    <property type="match status" value="2"/>
</dbReference>
<evidence type="ECO:0000256" key="1">
    <source>
        <dbReference type="ARBA" id="ARBA00022729"/>
    </source>
</evidence>
<dbReference type="PANTHER" id="PTHR16026:SF0">
    <property type="entry name" value="CARTILAGE ACIDIC PROTEIN 1"/>
    <property type="match status" value="1"/>
</dbReference>
<reference evidence="3" key="1">
    <citation type="submission" date="2023-01" db="EMBL/GenBank/DDBJ databases">
        <title>Metagenome sequencing of chrysophaentin producing Chrysophaeum taylorii.</title>
        <authorList>
            <person name="Davison J."/>
            <person name="Bewley C."/>
        </authorList>
    </citation>
    <scope>NUCLEOTIDE SEQUENCE</scope>
    <source>
        <strain evidence="3">NIES-1699</strain>
    </source>
</reference>
<proteinExistence type="predicted"/>
<feature type="region of interest" description="Disordered" evidence="2">
    <location>
        <begin position="864"/>
        <end position="884"/>
    </location>
</feature>
<keyword evidence="4" id="KW-1185">Reference proteome</keyword>
<dbReference type="PANTHER" id="PTHR16026">
    <property type="entry name" value="CARTILAGE ACIDIC PROTEIN 1"/>
    <property type="match status" value="1"/>
</dbReference>
<evidence type="ECO:0000313" key="4">
    <source>
        <dbReference type="Proteomes" id="UP001230188"/>
    </source>
</evidence>
<protein>
    <recommendedName>
        <fullName evidence="5">ASPIC/UnbV domain-containing protein</fullName>
    </recommendedName>
</protein>
<organism evidence="3 4">
    <name type="scientific">Chrysophaeum taylorii</name>
    <dbReference type="NCBI Taxonomy" id="2483200"/>
    <lineage>
        <taxon>Eukaryota</taxon>
        <taxon>Sar</taxon>
        <taxon>Stramenopiles</taxon>
        <taxon>Ochrophyta</taxon>
        <taxon>Pelagophyceae</taxon>
        <taxon>Pelagomonadales</taxon>
        <taxon>Pelagomonadaceae</taxon>
        <taxon>Chrysophaeum</taxon>
    </lineage>
</organism>
<sequence length="884" mass="98239">MDHSDFYAFSCEGSVGAQCGGGACPDRSDDILYEGEYKRTIDQMEKSIRGVAWKPETNPIARGIWRRYMHFLTHQDNYTLFNTDFYPQLAGVDQDETWDLWKFVMSEFKDRVSLVNALPPAPASSFPKWYYRWMMGSMVFERAPTTAKDRRAGKYVQNREIGIRFFAPTPLCNLETQLSQIREAKVCEEREARMLYLSVHALCDAANDVALEQLLKLCYESCMEQSDCLASETKRSRFVRRLIQVGYLRSGESRNCQKHHNSESCIFPLSEKAQHVDREPATELLTKWLSSDSSQASKWLRLIAEMQLGLKKPSSSFPPPPALLVSEEEKKTVGRRRFKNIAGPLGLDLWGGTGAVTADMFLNEDGLMDFYQQTALQWPRGARSAVMKKNLRNGSFEDVSRKTKLIQGPSGNIGRQADFDNDGDLDLFNGRGGWMPFFLLPNSLYENKGGYFEEITRRAGDMTGEKGTHSAAWADFDLDGFLDLFVAAEQNPCELFRNNGDKTFTDVAQKLGVADCGWVKGVAWGYLNNDSYPDLVVSSIAGPNQIYINENGQRFRDVAEPGTGPRFSQPVAVVDLNNDGLDDIVFGAHRPPDPGELYSIYFEEPWEEKHVLESRGLSEDTGLTRVLLNSGNDTFQDVSLSTPRRLLQSGVMAMNFGDVDNDGFVDFYLGTGWPDLRGLMPNLMLRNLGNGSFEDITFSAGLGHLQKGHGICFLDVQNDGHLDIAASMGGAMTGDLFADALYLNPGDSENNWIKVSLVGSKANRLGQGARLVVETTHNQTVYTVVGNTASFGANPVKIHHVGLGSGDLAEIHVYWPHRDHLEPQTFKSLPTNAWIELEEATGAWRQKALATYAIDADALIENHESSHHTPTKGGGGGGGGGHCH</sequence>
<dbReference type="Pfam" id="PF13517">
    <property type="entry name" value="FG-GAP_3"/>
    <property type="match status" value="1"/>
</dbReference>
<feature type="compositionally biased region" description="Gly residues" evidence="2">
    <location>
        <begin position="872"/>
        <end position="884"/>
    </location>
</feature>
<name>A0AAD7UNH9_9STRA</name>
<evidence type="ECO:0008006" key="5">
    <source>
        <dbReference type="Google" id="ProtNLM"/>
    </source>
</evidence>
<accession>A0AAD7UNH9</accession>
<dbReference type="EMBL" id="JAQMWT010000057">
    <property type="protein sequence ID" value="KAJ8612146.1"/>
    <property type="molecule type" value="Genomic_DNA"/>
</dbReference>
<dbReference type="AlphaFoldDB" id="A0AAD7UNH9"/>